<sequence>MKIELLKCHGSNNDFVLIDDLQHTYQFSEEDRVSIAKTLCDREGLVGGDGILFVEQTEVADARMRMFNPDGSEAEMCGNGLRCVARYASEQFNKTQLVIETKEANLTVEQKGDIFENIPSFEVAIEPVSLEPASLPLKTDEEEHIDQNIPALSEDLKFSAVSVPNPHLIAMVDQVDDEQLSAIGKEANGNKTLLPNGVNVSFVQNLGDQKVFVRTYERGVGLTNACGTAMSASSLNTVLLNYNQPDEEIFVFNRGGFVICVVHVEDGEYRIKLRGNATYEYKTTVRLTENKVEELTERETFETEAKAYEALQAYASQEIERYQ</sequence>
<keyword evidence="4 8" id="KW-0028">Amino-acid biosynthesis</keyword>
<comment type="subcellular location">
    <subcellularLocation>
        <location evidence="8">Cytoplasm</location>
    </subcellularLocation>
</comment>
<dbReference type="OrthoDB" id="9805408at2"/>
<dbReference type="AlphaFoldDB" id="A0A0A5G8V0"/>
<evidence type="ECO:0000256" key="8">
    <source>
        <dbReference type="HAMAP-Rule" id="MF_00197"/>
    </source>
</evidence>
<feature type="binding site" evidence="8">
    <location>
        <begin position="217"/>
        <end position="218"/>
    </location>
    <ligand>
        <name>substrate</name>
    </ligand>
</feature>
<dbReference type="NCBIfam" id="TIGR00652">
    <property type="entry name" value="DapF"/>
    <property type="match status" value="1"/>
</dbReference>
<dbReference type="UniPathway" id="UPA00034">
    <property type="reaction ID" value="UER00025"/>
</dbReference>
<dbReference type="GO" id="GO:0005829">
    <property type="term" value="C:cytosol"/>
    <property type="evidence" value="ECO:0007669"/>
    <property type="project" value="TreeGrafter"/>
</dbReference>
<dbReference type="PANTHER" id="PTHR31689:SF0">
    <property type="entry name" value="DIAMINOPIMELATE EPIMERASE"/>
    <property type="match status" value="1"/>
</dbReference>
<comment type="catalytic activity">
    <reaction evidence="7 8">
        <text>(2S,6S)-2,6-diaminopimelate = meso-2,6-diaminopimelate</text>
        <dbReference type="Rhea" id="RHEA:15393"/>
        <dbReference type="ChEBI" id="CHEBI:57609"/>
        <dbReference type="ChEBI" id="CHEBI:57791"/>
        <dbReference type="EC" id="5.1.1.7"/>
    </reaction>
</comment>
<feature type="site" description="Could be important to modulate the pK values of the two catalytic cysteine residues" evidence="8">
    <location>
        <position position="167"/>
    </location>
</feature>
<proteinExistence type="inferred from homology"/>
<comment type="subunit">
    <text evidence="8">Homodimer.</text>
</comment>
<dbReference type="GO" id="GO:0009089">
    <property type="term" value="P:lysine biosynthetic process via diaminopimelate"/>
    <property type="evidence" value="ECO:0007669"/>
    <property type="project" value="UniProtKB-UniRule"/>
</dbReference>
<dbReference type="Proteomes" id="UP000030403">
    <property type="component" value="Unassembled WGS sequence"/>
</dbReference>
<dbReference type="HAMAP" id="MF_00197">
    <property type="entry name" value="DAP_epimerase"/>
    <property type="match status" value="1"/>
</dbReference>
<feature type="binding site" evidence="8">
    <location>
        <position position="165"/>
    </location>
    <ligand>
        <name>substrate</name>
    </ligand>
</feature>
<feature type="site" description="Could be important to modulate the pK values of the two catalytic cysteine residues" evidence="8">
    <location>
        <position position="217"/>
    </location>
</feature>
<organism evidence="10 11">
    <name type="scientific">Pontibacillus marinus BH030004 = DSM 16465</name>
    <dbReference type="NCBI Taxonomy" id="1385511"/>
    <lineage>
        <taxon>Bacteria</taxon>
        <taxon>Bacillati</taxon>
        <taxon>Bacillota</taxon>
        <taxon>Bacilli</taxon>
        <taxon>Bacillales</taxon>
        <taxon>Bacillaceae</taxon>
        <taxon>Pontibacillus</taxon>
    </lineage>
</organism>
<comment type="similarity">
    <text evidence="2 8">Belongs to the diaminopimelate epimerase family.</text>
</comment>
<dbReference type="PROSITE" id="PS01326">
    <property type="entry name" value="DAP_EPIMERASE"/>
    <property type="match status" value="1"/>
</dbReference>
<protein>
    <recommendedName>
        <fullName evidence="3 8">Diaminopimelate epimerase</fullName>
        <shortName evidence="8">DAP epimerase</shortName>
        <ecNumber evidence="3 8">5.1.1.7</ecNumber>
    </recommendedName>
    <alternativeName>
        <fullName evidence="8">PLP-independent amino acid racemase</fullName>
    </alternativeName>
</protein>
<evidence type="ECO:0000256" key="2">
    <source>
        <dbReference type="ARBA" id="ARBA00010219"/>
    </source>
</evidence>
<dbReference type="RefSeq" id="WP_027445588.1">
    <property type="nucleotide sequence ID" value="NZ_AULJ01000012.1"/>
</dbReference>
<comment type="function">
    <text evidence="8">Catalyzes the stereoinversion of LL-2,6-diaminopimelate (L,L-DAP) to meso-diaminopimelate (meso-DAP), a precursor of L-lysine and an essential component of the bacterial peptidoglycan.</text>
</comment>
<dbReference type="STRING" id="1385511.GCA_000425225_01234"/>
<evidence type="ECO:0000313" key="10">
    <source>
        <dbReference type="EMBL" id="KGX89566.1"/>
    </source>
</evidence>
<evidence type="ECO:0000256" key="1">
    <source>
        <dbReference type="ARBA" id="ARBA00005196"/>
    </source>
</evidence>
<evidence type="ECO:0000256" key="4">
    <source>
        <dbReference type="ARBA" id="ARBA00022605"/>
    </source>
</evidence>
<dbReference type="InterPro" id="IPR018510">
    <property type="entry name" value="DAP_epimerase_AS"/>
</dbReference>
<feature type="binding site" evidence="8">
    <location>
        <position position="199"/>
    </location>
    <ligand>
        <name>substrate</name>
    </ligand>
</feature>
<keyword evidence="8" id="KW-0963">Cytoplasm</keyword>
<dbReference type="GO" id="GO:0008837">
    <property type="term" value="F:diaminopimelate epimerase activity"/>
    <property type="evidence" value="ECO:0007669"/>
    <property type="project" value="UniProtKB-UniRule"/>
</dbReference>
<feature type="binding site" evidence="8">
    <location>
        <begin position="78"/>
        <end position="79"/>
    </location>
    <ligand>
        <name>substrate</name>
    </ligand>
</feature>
<evidence type="ECO:0000313" key="11">
    <source>
        <dbReference type="Proteomes" id="UP000030403"/>
    </source>
</evidence>
<keyword evidence="11" id="KW-1185">Reference proteome</keyword>
<dbReference type="SUPFAM" id="SSF54506">
    <property type="entry name" value="Diaminopimelate epimerase-like"/>
    <property type="match status" value="2"/>
</dbReference>
<feature type="active site" evidence="9">
    <location>
        <position position="77"/>
    </location>
</feature>
<feature type="active site" description="Proton acceptor" evidence="8">
    <location>
        <position position="226"/>
    </location>
</feature>
<feature type="binding site" evidence="8">
    <location>
        <position position="13"/>
    </location>
    <ligand>
        <name>substrate</name>
    </ligand>
</feature>
<evidence type="ECO:0000256" key="9">
    <source>
        <dbReference type="PROSITE-ProRule" id="PRU10125"/>
    </source>
</evidence>
<comment type="caution">
    <text evidence="10">The sequence shown here is derived from an EMBL/GenBank/DDBJ whole genome shotgun (WGS) entry which is preliminary data.</text>
</comment>
<evidence type="ECO:0000256" key="7">
    <source>
        <dbReference type="ARBA" id="ARBA00051712"/>
    </source>
</evidence>
<dbReference type="EMBL" id="AVPF01000014">
    <property type="protein sequence ID" value="KGX89566.1"/>
    <property type="molecule type" value="Genomic_DNA"/>
</dbReference>
<dbReference type="InterPro" id="IPR001653">
    <property type="entry name" value="DAP_epimerase_DapF"/>
</dbReference>
<evidence type="ECO:0000256" key="5">
    <source>
        <dbReference type="ARBA" id="ARBA00023154"/>
    </source>
</evidence>
<name>A0A0A5G8V0_9BACI</name>
<dbReference type="Gene3D" id="3.10.310.10">
    <property type="entry name" value="Diaminopimelate Epimerase, Chain A, domain 1"/>
    <property type="match status" value="2"/>
</dbReference>
<comment type="pathway">
    <text evidence="1 8">Amino-acid biosynthesis; L-lysine biosynthesis via DAP pathway; DL-2,6-diaminopimelate from LL-2,6-diaminopimelate: step 1/1.</text>
</comment>
<evidence type="ECO:0000256" key="3">
    <source>
        <dbReference type="ARBA" id="ARBA00013080"/>
    </source>
</evidence>
<reference evidence="10 11" key="1">
    <citation type="submission" date="2013-08" db="EMBL/GenBank/DDBJ databases">
        <authorList>
            <person name="Huang J."/>
            <person name="Wang G."/>
        </authorList>
    </citation>
    <scope>NUCLEOTIDE SEQUENCE [LARGE SCALE GENOMIC DNA]</scope>
    <source>
        <strain evidence="10 11">BH030004</strain>
    </source>
</reference>
<dbReference type="eggNOG" id="COG0253">
    <property type="taxonomic scope" value="Bacteria"/>
</dbReference>
<feature type="binding site" evidence="8">
    <location>
        <begin position="227"/>
        <end position="228"/>
    </location>
    <ligand>
        <name>substrate</name>
    </ligand>
</feature>
<feature type="active site" description="Proton donor" evidence="8">
    <location>
        <position position="77"/>
    </location>
</feature>
<comment type="caution">
    <text evidence="8">Lacks conserved residue(s) required for the propagation of feature annotation.</text>
</comment>
<keyword evidence="6 8" id="KW-0413">Isomerase</keyword>
<dbReference type="PANTHER" id="PTHR31689">
    <property type="entry name" value="DIAMINOPIMELATE EPIMERASE, CHLOROPLASTIC"/>
    <property type="match status" value="1"/>
</dbReference>
<feature type="binding site" evidence="8">
    <location>
        <position position="68"/>
    </location>
    <ligand>
        <name>substrate</name>
    </ligand>
</feature>
<keyword evidence="5 8" id="KW-0457">Lysine biosynthesis</keyword>
<gene>
    <name evidence="8" type="primary">dapF</name>
    <name evidence="10" type="ORF">N783_05605</name>
</gene>
<evidence type="ECO:0000256" key="6">
    <source>
        <dbReference type="ARBA" id="ARBA00023235"/>
    </source>
</evidence>
<dbReference type="Pfam" id="PF01678">
    <property type="entry name" value="DAP_epimerase"/>
    <property type="match status" value="2"/>
</dbReference>
<dbReference type="EC" id="5.1.1.7" evidence="3 8"/>
<accession>A0A0A5G8V0</accession>